<dbReference type="EMBL" id="CABITT030000001">
    <property type="protein sequence ID" value="VVA92463.1"/>
    <property type="molecule type" value="Genomic_DNA"/>
</dbReference>
<reference evidence="1" key="1">
    <citation type="submission" date="2019-07" db="EMBL/GenBank/DDBJ databases">
        <authorList>
            <person name="Dittberner H."/>
        </authorList>
    </citation>
    <scope>NUCLEOTIDE SEQUENCE [LARGE SCALE GENOMIC DNA]</scope>
</reference>
<evidence type="ECO:0000313" key="1">
    <source>
        <dbReference type="EMBL" id="VVA92463.1"/>
    </source>
</evidence>
<name>A0A565ATV9_9BRAS</name>
<gene>
    <name evidence="1" type="ORF">ANE_LOCUS2908</name>
</gene>
<dbReference type="Proteomes" id="UP000489600">
    <property type="component" value="Unassembled WGS sequence"/>
</dbReference>
<evidence type="ECO:0000313" key="2">
    <source>
        <dbReference type="Proteomes" id="UP000489600"/>
    </source>
</evidence>
<dbReference type="AlphaFoldDB" id="A0A565ATV9"/>
<sequence>MDHPCARPCEVDSDVEQKWRMFEIKQDRGDVINTIRSTSPGANGFWGLRDIERCKRFKF</sequence>
<comment type="caution">
    <text evidence="1">The sequence shown here is derived from an EMBL/GenBank/DDBJ whole genome shotgun (WGS) entry which is preliminary data.</text>
</comment>
<organism evidence="1 2">
    <name type="scientific">Arabis nemorensis</name>
    <dbReference type="NCBI Taxonomy" id="586526"/>
    <lineage>
        <taxon>Eukaryota</taxon>
        <taxon>Viridiplantae</taxon>
        <taxon>Streptophyta</taxon>
        <taxon>Embryophyta</taxon>
        <taxon>Tracheophyta</taxon>
        <taxon>Spermatophyta</taxon>
        <taxon>Magnoliopsida</taxon>
        <taxon>eudicotyledons</taxon>
        <taxon>Gunneridae</taxon>
        <taxon>Pentapetalae</taxon>
        <taxon>rosids</taxon>
        <taxon>malvids</taxon>
        <taxon>Brassicales</taxon>
        <taxon>Brassicaceae</taxon>
        <taxon>Arabideae</taxon>
        <taxon>Arabis</taxon>
    </lineage>
</organism>
<protein>
    <submittedName>
        <fullName evidence="1">Uncharacterized protein</fullName>
    </submittedName>
</protein>
<accession>A0A565ATV9</accession>
<keyword evidence="2" id="KW-1185">Reference proteome</keyword>
<proteinExistence type="predicted"/>